<dbReference type="Proteomes" id="UP000642180">
    <property type="component" value="Unassembled WGS sequence"/>
</dbReference>
<reference evidence="5" key="1">
    <citation type="journal article" date="2019" name="Int. J. Syst. Evol. Microbiol.">
        <title>The Global Catalogue of Microorganisms (GCM) 10K type strain sequencing project: providing services to taxonomists for standard genome sequencing and annotation.</title>
        <authorList>
            <consortium name="The Broad Institute Genomics Platform"/>
            <consortium name="The Broad Institute Genome Sequencing Center for Infectious Disease"/>
            <person name="Wu L."/>
            <person name="Ma J."/>
        </authorList>
    </citation>
    <scope>NUCLEOTIDE SEQUENCE [LARGE SCALE GENOMIC DNA]</scope>
    <source>
        <strain evidence="5">CCM 2767</strain>
    </source>
</reference>
<accession>A0A8J3AVE0</accession>
<keyword evidence="5" id="KW-1185">Reference proteome</keyword>
<dbReference type="InterPro" id="IPR036291">
    <property type="entry name" value="NAD(P)-bd_dom_sf"/>
</dbReference>
<evidence type="ECO:0000256" key="1">
    <source>
        <dbReference type="ARBA" id="ARBA00009353"/>
    </source>
</evidence>
<dbReference type="PANTHER" id="PTHR11092:SF0">
    <property type="entry name" value="EPIMERASE FAMILY PROTEIN SDR39U1"/>
    <property type="match status" value="1"/>
</dbReference>
<evidence type="ECO:0000313" key="4">
    <source>
        <dbReference type="EMBL" id="GGI20720.1"/>
    </source>
</evidence>
<evidence type="ECO:0000259" key="3">
    <source>
        <dbReference type="Pfam" id="PF08338"/>
    </source>
</evidence>
<feature type="domain" description="NAD-dependent epimerase/dehydratase" evidence="2">
    <location>
        <begin position="18"/>
        <end position="234"/>
    </location>
</feature>
<dbReference type="SUPFAM" id="SSF51735">
    <property type="entry name" value="NAD(P)-binding Rossmann-fold domains"/>
    <property type="match status" value="1"/>
</dbReference>
<dbReference type="NCBIfam" id="TIGR01777">
    <property type="entry name" value="yfcH"/>
    <property type="match status" value="1"/>
</dbReference>
<dbReference type="AlphaFoldDB" id="A0A8J3AVE0"/>
<proteinExistence type="inferred from homology"/>
<gene>
    <name evidence="4" type="ORF">GCM10008066_25440</name>
</gene>
<evidence type="ECO:0000313" key="5">
    <source>
        <dbReference type="Proteomes" id="UP000642180"/>
    </source>
</evidence>
<dbReference type="Pfam" id="PF08338">
    <property type="entry name" value="DUF1731"/>
    <property type="match status" value="1"/>
</dbReference>
<dbReference type="PANTHER" id="PTHR11092">
    <property type="entry name" value="SUGAR NUCLEOTIDE EPIMERASE RELATED"/>
    <property type="match status" value="1"/>
</dbReference>
<organism evidence="4 5">
    <name type="scientific">Oxalicibacterium faecigallinarum</name>
    <dbReference type="NCBI Taxonomy" id="573741"/>
    <lineage>
        <taxon>Bacteria</taxon>
        <taxon>Pseudomonadati</taxon>
        <taxon>Pseudomonadota</taxon>
        <taxon>Betaproteobacteria</taxon>
        <taxon>Burkholderiales</taxon>
        <taxon>Oxalobacteraceae</taxon>
        <taxon>Oxalicibacterium</taxon>
    </lineage>
</organism>
<protein>
    <submittedName>
        <fullName evidence="4">Epimerase</fullName>
    </submittedName>
</protein>
<dbReference type="InterPro" id="IPR001509">
    <property type="entry name" value="Epimerase_deHydtase"/>
</dbReference>
<dbReference type="Pfam" id="PF01370">
    <property type="entry name" value="Epimerase"/>
    <property type="match status" value="1"/>
</dbReference>
<name>A0A8J3AVE0_9BURK</name>
<comment type="caution">
    <text evidence="4">The sequence shown here is derived from an EMBL/GenBank/DDBJ whole genome shotgun (WGS) entry which is preliminary data.</text>
</comment>
<dbReference type="EMBL" id="BMDI01000002">
    <property type="protein sequence ID" value="GGI20720.1"/>
    <property type="molecule type" value="Genomic_DNA"/>
</dbReference>
<dbReference type="Gene3D" id="3.40.50.720">
    <property type="entry name" value="NAD(P)-binding Rossmann-like Domain"/>
    <property type="match status" value="1"/>
</dbReference>
<dbReference type="InterPro" id="IPR013549">
    <property type="entry name" value="DUF1731"/>
</dbReference>
<dbReference type="RefSeq" id="WP_229726392.1">
    <property type="nucleotide sequence ID" value="NZ_BMDI01000002.1"/>
</dbReference>
<sequence length="319" mass="34353">MSDTSTSAIHFSDKRITVLITGATGFIGKKLVAALLKDGHQVIALTRDPAKANAMFAGQVRCVQELDDLSDTDAVDVVINLAGARILGARWSARRKQTLRASRVGLTKNLVSWIANAQHKPALLLSGSAVGYYGIQHQDDPTPLAEDAPPQAIFMSQLCQEWEQAAGTARQAGVTVACMRFGMVLGHEGALPLMMIPVRLGLGGPLGGGRQMLAWIHVEDVLRGMAHLIQASAQDRPIAAAYNFTAPHGTTQAEFSRTAALILHRPCLFPTPGFPVRLLLGEQADIVLEGQRAVPVLLQKEGFQFRYPTVDDALQALLR</sequence>
<evidence type="ECO:0000259" key="2">
    <source>
        <dbReference type="Pfam" id="PF01370"/>
    </source>
</evidence>
<dbReference type="InterPro" id="IPR010099">
    <property type="entry name" value="SDR39U1"/>
</dbReference>
<feature type="domain" description="DUF1731" evidence="3">
    <location>
        <begin position="271"/>
        <end position="317"/>
    </location>
</feature>
<comment type="similarity">
    <text evidence="1">Belongs to the NAD(P)-dependent epimerase/dehydratase family. SDR39U1 subfamily.</text>
</comment>